<evidence type="ECO:0000313" key="3">
    <source>
        <dbReference type="EMBL" id="AAW42397.1"/>
    </source>
</evidence>
<keyword evidence="4" id="KW-1185">Reference proteome</keyword>
<dbReference type="Proteomes" id="UP000002149">
    <property type="component" value="Chromosome 3"/>
</dbReference>
<feature type="region of interest" description="Disordered" evidence="1">
    <location>
        <begin position="229"/>
        <end position="491"/>
    </location>
</feature>
<dbReference type="EMBL" id="AE017343">
    <property type="protein sequence ID" value="AAW42397.1"/>
    <property type="molecule type" value="Genomic_DNA"/>
</dbReference>
<dbReference type="HOGENOM" id="CLU_555500_0_0_1"/>
<keyword evidence="2" id="KW-0472">Membrane</keyword>
<proteinExistence type="predicted"/>
<gene>
    <name evidence="3" type="ordered locus">CNC04360</name>
</gene>
<feature type="transmembrane region" description="Helical" evidence="2">
    <location>
        <begin position="73"/>
        <end position="93"/>
    </location>
</feature>
<dbReference type="Pfam" id="PF12400">
    <property type="entry name" value="STIMATE"/>
    <property type="match status" value="1"/>
</dbReference>
<feature type="transmembrane region" description="Helical" evidence="2">
    <location>
        <begin position="113"/>
        <end position="135"/>
    </location>
</feature>
<dbReference type="PANTHER" id="PTHR31735:SF1">
    <property type="entry name" value="VACUOLAR MEMBRANE PROTEIN YPL162C"/>
    <property type="match status" value="1"/>
</dbReference>
<dbReference type="InterPro" id="IPR022127">
    <property type="entry name" value="STIMATE/YPL162C"/>
</dbReference>
<dbReference type="KEGG" id="cne:CNC04360"/>
<dbReference type="OMA" id="SWRIWFL"/>
<feature type="region of interest" description="Disordered" evidence="1">
    <location>
        <begin position="1"/>
        <end position="23"/>
    </location>
</feature>
<dbReference type="eggNOG" id="ENOG502S1HE">
    <property type="taxonomic scope" value="Eukaryota"/>
</dbReference>
<reference evidence="3 4" key="1">
    <citation type="journal article" date="2005" name="Science">
        <title>The genome of the basidiomycetous yeast and human pathogen Cryptococcus neoformans.</title>
        <authorList>
            <person name="Loftus B.J."/>
            <person name="Fung E."/>
            <person name="Roncaglia P."/>
            <person name="Rowley D."/>
            <person name="Amedeo P."/>
            <person name="Bruno D."/>
            <person name="Vamathevan J."/>
            <person name="Miranda M."/>
            <person name="Anderson I.J."/>
            <person name="Fraser J.A."/>
            <person name="Allen J.E."/>
            <person name="Bosdet I.E."/>
            <person name="Brent M.R."/>
            <person name="Chiu R."/>
            <person name="Doering T.L."/>
            <person name="Donlin M.J."/>
            <person name="D'Souza C.A."/>
            <person name="Fox D.S."/>
            <person name="Grinberg V."/>
            <person name="Fu J."/>
            <person name="Fukushima M."/>
            <person name="Haas B.J."/>
            <person name="Huang J.C."/>
            <person name="Janbon G."/>
            <person name="Jones S.J."/>
            <person name="Koo H.L."/>
            <person name="Krzywinski M.I."/>
            <person name="Kwon-Chung J.K."/>
            <person name="Lengeler K.B."/>
            <person name="Maiti R."/>
            <person name="Marra M.A."/>
            <person name="Marra R.E."/>
            <person name="Mathewson C.A."/>
            <person name="Mitchell T.G."/>
            <person name="Pertea M."/>
            <person name="Riggs F.R."/>
            <person name="Salzberg S.L."/>
            <person name="Schein J.E."/>
            <person name="Shvartsbeyn A."/>
            <person name="Shin H."/>
            <person name="Shumway M."/>
            <person name="Specht C.A."/>
            <person name="Suh B.B."/>
            <person name="Tenney A."/>
            <person name="Utterback T.R."/>
            <person name="Wickes B.L."/>
            <person name="Wortman J.R."/>
            <person name="Wye N.H."/>
            <person name="Kronstad J.W."/>
            <person name="Lodge J.K."/>
            <person name="Heitman J."/>
            <person name="Davis R.W."/>
            <person name="Fraser C.M."/>
            <person name="Hyman R.W."/>
        </authorList>
    </citation>
    <scope>NUCLEOTIDE SEQUENCE [LARGE SCALE GENOMIC DNA]</scope>
    <source>
        <strain evidence="4">JEC21 / ATCC MYA-565</strain>
    </source>
</reference>
<feature type="transmembrane region" description="Helical" evidence="2">
    <location>
        <begin position="156"/>
        <end position="176"/>
    </location>
</feature>
<evidence type="ECO:0000313" key="4">
    <source>
        <dbReference type="Proteomes" id="UP000002149"/>
    </source>
</evidence>
<dbReference type="GeneID" id="3256287"/>
<evidence type="ECO:0000256" key="2">
    <source>
        <dbReference type="SAM" id="Phobius"/>
    </source>
</evidence>
<dbReference type="STRING" id="214684.Q5KK39"/>
<organism evidence="3 4">
    <name type="scientific">Cryptococcus deneoformans (strain JEC21 / ATCC MYA-565)</name>
    <name type="common">Cryptococcus neoformans var. neoformans serotype D</name>
    <dbReference type="NCBI Taxonomy" id="214684"/>
    <lineage>
        <taxon>Eukaryota</taxon>
        <taxon>Fungi</taxon>
        <taxon>Dikarya</taxon>
        <taxon>Basidiomycota</taxon>
        <taxon>Agaricomycotina</taxon>
        <taxon>Tremellomycetes</taxon>
        <taxon>Tremellales</taxon>
        <taxon>Cryptococcaceae</taxon>
        <taxon>Cryptococcus</taxon>
        <taxon>Cryptococcus neoformans species complex</taxon>
    </lineage>
</organism>
<feature type="compositionally biased region" description="Basic and acidic residues" evidence="1">
    <location>
        <begin position="256"/>
        <end position="280"/>
    </location>
</feature>
<feature type="compositionally biased region" description="Polar residues" evidence="1">
    <location>
        <begin position="306"/>
        <end position="326"/>
    </location>
</feature>
<dbReference type="InParanoid" id="Q5KK39"/>
<keyword evidence="2" id="KW-1133">Transmembrane helix</keyword>
<evidence type="ECO:0000256" key="1">
    <source>
        <dbReference type="SAM" id="MobiDB-lite"/>
    </source>
</evidence>
<feature type="transmembrane region" description="Helical" evidence="2">
    <location>
        <begin position="196"/>
        <end position="219"/>
    </location>
</feature>
<dbReference type="PaxDb" id="214684-Q5KK39"/>
<dbReference type="AlphaFoldDB" id="Q5KK39"/>
<sequence>MLPDNSTIIDPVGPPHTPTDTPADPQRCKLLGTTGLVVQALMGILVIASLVVKKRLEKRKRSWRIWFLDVSKQLVGQAVVHALNLLISDLVASVGNSNPCSLYFLNILIDTTIGVGIIFLSLKFFTWLFSSYLGYDGFISGKYGNPPQALFWWKQLLTYVFSIIIMKLLVLLPLTLPRISDLLLHLGHYMLEYFSPSVQVIFVMAIFPLIMNIVQFCLVDQVIKAGGKADDEEGRIHDTGDEEEGYSRVPDWENDLDGHGRRSGEGSPREMTKKEEEETTARATGISTALPPSSPLLSPARYDGYGSTTPSPVGSPTKSVEGQNMWTKMMSKSKDTGGGSSNNASLKERHGVNSRKSSNTWWEYPDDEDEDGGGGLEAPIQRNTRSHAPSPESVYPAELPPPFVVNGSSAAAFRKNSRTPPEWGASSTHSSHTARRLTSEVEREARLTLSPPRSPRVENSSSSGGGGGGGGGGGNGRSERGEEVGLDVLRR</sequence>
<dbReference type="OrthoDB" id="431202at2759"/>
<dbReference type="RefSeq" id="XP_569704.1">
    <property type="nucleotide sequence ID" value="XM_569704.2"/>
</dbReference>
<feature type="compositionally biased region" description="Basic and acidic residues" evidence="1">
    <location>
        <begin position="437"/>
        <end position="446"/>
    </location>
</feature>
<protein>
    <submittedName>
        <fullName evidence="3">Vacuolar membrane protein, putative</fullName>
    </submittedName>
</protein>
<feature type="transmembrane region" description="Helical" evidence="2">
    <location>
        <begin position="30"/>
        <end position="52"/>
    </location>
</feature>
<dbReference type="GO" id="GO:0016020">
    <property type="term" value="C:membrane"/>
    <property type="evidence" value="ECO:0000318"/>
    <property type="project" value="GO_Central"/>
</dbReference>
<feature type="compositionally biased region" description="Gly residues" evidence="1">
    <location>
        <begin position="463"/>
        <end position="476"/>
    </location>
</feature>
<name>Q5KK39_CRYD1</name>
<feature type="compositionally biased region" description="Basic and acidic residues" evidence="1">
    <location>
        <begin position="477"/>
        <end position="491"/>
    </location>
</feature>
<accession>Q5KK39</accession>
<keyword evidence="2" id="KW-0812">Transmembrane</keyword>
<dbReference type="PANTHER" id="PTHR31735">
    <property type="entry name" value="VACUOLAR MEMBRANE PROTEIN YPL162C"/>
    <property type="match status" value="1"/>
</dbReference>
<dbReference type="VEuPathDB" id="FungiDB:CNC04360"/>